<dbReference type="InterPro" id="IPR011075">
    <property type="entry name" value="TetR_C"/>
</dbReference>
<sequence length="193" mass="22333">MRGRPAIYDDKDVLKKAQKVFWTKGYTATSLEDILTAMGMGSGSFYNAFKGGKKELFRKAIQQRREAFREFETALNQSDAPMELIRDFFRSMARADRETHLQGCIIVNTVVEMASLDKDLEEEAVTILKEVEQLYTKAIRRAQKNGTMQNQTDPVILGRYLVTLWNGLNVTRRMYPDNKILLKQIEMQLEILR</sequence>
<dbReference type="PANTHER" id="PTHR47506:SF1">
    <property type="entry name" value="HTH-TYPE TRANSCRIPTIONAL REGULATOR YJDC"/>
    <property type="match status" value="1"/>
</dbReference>
<accession>A0A1T5P8H2</accession>
<dbReference type="InterPro" id="IPR001647">
    <property type="entry name" value="HTH_TetR"/>
</dbReference>
<protein>
    <submittedName>
        <fullName evidence="6">Transcriptional regulator, TetR family</fullName>
    </submittedName>
</protein>
<name>A0A1T5P8H2_9BACT</name>
<reference evidence="6 7" key="1">
    <citation type="submission" date="2017-02" db="EMBL/GenBank/DDBJ databases">
        <authorList>
            <person name="Peterson S.W."/>
        </authorList>
    </citation>
    <scope>NUCLEOTIDE SEQUENCE [LARGE SCALE GENOMIC DNA]</scope>
    <source>
        <strain evidence="6 7">DSM 18108</strain>
    </source>
</reference>
<evidence type="ECO:0000313" key="6">
    <source>
        <dbReference type="EMBL" id="SKD09064.1"/>
    </source>
</evidence>
<keyword evidence="1" id="KW-0805">Transcription regulation</keyword>
<dbReference type="Proteomes" id="UP000190166">
    <property type="component" value="Unassembled WGS sequence"/>
</dbReference>
<dbReference type="Gene3D" id="1.10.10.60">
    <property type="entry name" value="Homeodomain-like"/>
    <property type="match status" value="1"/>
</dbReference>
<dbReference type="Pfam" id="PF16925">
    <property type="entry name" value="TetR_C_13"/>
    <property type="match status" value="1"/>
</dbReference>
<keyword evidence="2" id="KW-0238">DNA-binding</keyword>
<keyword evidence="7" id="KW-1185">Reference proteome</keyword>
<evidence type="ECO:0000259" key="4">
    <source>
        <dbReference type="Pfam" id="PF00440"/>
    </source>
</evidence>
<dbReference type="STRING" id="393003.SAMN05660461_4943"/>
<dbReference type="GO" id="GO:0003677">
    <property type="term" value="F:DNA binding"/>
    <property type="evidence" value="ECO:0007669"/>
    <property type="project" value="UniProtKB-KW"/>
</dbReference>
<proteinExistence type="predicted"/>
<dbReference type="InterPro" id="IPR009057">
    <property type="entry name" value="Homeodomain-like_sf"/>
</dbReference>
<dbReference type="Pfam" id="PF00440">
    <property type="entry name" value="TetR_N"/>
    <property type="match status" value="1"/>
</dbReference>
<keyword evidence="3" id="KW-0804">Transcription</keyword>
<evidence type="ECO:0000259" key="5">
    <source>
        <dbReference type="Pfam" id="PF16925"/>
    </source>
</evidence>
<dbReference type="AlphaFoldDB" id="A0A1T5P8H2"/>
<feature type="domain" description="Tetracyclin repressor-like C-terminal" evidence="5">
    <location>
        <begin position="87"/>
        <end position="179"/>
    </location>
</feature>
<dbReference type="Gene3D" id="1.10.357.10">
    <property type="entry name" value="Tetracycline Repressor, domain 2"/>
    <property type="match status" value="1"/>
</dbReference>
<dbReference type="SUPFAM" id="SSF46689">
    <property type="entry name" value="Homeodomain-like"/>
    <property type="match status" value="1"/>
</dbReference>
<dbReference type="SUPFAM" id="SSF48498">
    <property type="entry name" value="Tetracyclin repressor-like, C-terminal domain"/>
    <property type="match status" value="1"/>
</dbReference>
<evidence type="ECO:0000313" key="7">
    <source>
        <dbReference type="Proteomes" id="UP000190166"/>
    </source>
</evidence>
<dbReference type="RefSeq" id="WP_079472208.1">
    <property type="nucleotide sequence ID" value="NZ_FUZZ01000004.1"/>
</dbReference>
<evidence type="ECO:0000256" key="1">
    <source>
        <dbReference type="ARBA" id="ARBA00023015"/>
    </source>
</evidence>
<gene>
    <name evidence="6" type="ORF">SAMN05660461_4943</name>
</gene>
<evidence type="ECO:0000256" key="3">
    <source>
        <dbReference type="ARBA" id="ARBA00023163"/>
    </source>
</evidence>
<organism evidence="6 7">
    <name type="scientific">Chitinophaga ginsengisegetis</name>
    <dbReference type="NCBI Taxonomy" id="393003"/>
    <lineage>
        <taxon>Bacteria</taxon>
        <taxon>Pseudomonadati</taxon>
        <taxon>Bacteroidota</taxon>
        <taxon>Chitinophagia</taxon>
        <taxon>Chitinophagales</taxon>
        <taxon>Chitinophagaceae</taxon>
        <taxon>Chitinophaga</taxon>
    </lineage>
</organism>
<dbReference type="InterPro" id="IPR036271">
    <property type="entry name" value="Tet_transcr_reg_TetR-rel_C_sf"/>
</dbReference>
<feature type="domain" description="HTH tetR-type" evidence="4">
    <location>
        <begin position="14"/>
        <end position="58"/>
    </location>
</feature>
<evidence type="ECO:0000256" key="2">
    <source>
        <dbReference type="ARBA" id="ARBA00023125"/>
    </source>
</evidence>
<dbReference type="EMBL" id="FUZZ01000004">
    <property type="protein sequence ID" value="SKD09064.1"/>
    <property type="molecule type" value="Genomic_DNA"/>
</dbReference>
<dbReference type="PANTHER" id="PTHR47506">
    <property type="entry name" value="TRANSCRIPTIONAL REGULATORY PROTEIN"/>
    <property type="match status" value="1"/>
</dbReference>